<evidence type="ECO:0000256" key="1">
    <source>
        <dbReference type="SAM" id="MobiDB-lite"/>
    </source>
</evidence>
<dbReference type="EMBL" id="ML122260">
    <property type="protein sequence ID" value="RPD62179.1"/>
    <property type="molecule type" value="Genomic_DNA"/>
</dbReference>
<sequence length="336" mass="36385">MLSCSALPSLDSSRDIVSQSQIVPSPSLPRVVVALPRNPPRLEPSPTCSLNPDESSGSQSSSPEEPQTTQKLILRKRSTSPLQIKLPFMVNRLRVPSPKSPTSGTRLPRALPPSPVVQKSDVVRTLSPVDHERTTTSEPTAGPLSDSEATLPSDEDRTTPCDMLPIRRVRFLTPPSSPEEFTTGSSEPRESEFSSDDEPIYSTSVSPSDLPLATFPPPKVLPWTQLLDNQPAGELFAATPQASGENAVGLTLGPPYAEYGVAAYPGLYVLPALDTWEEIHENLCCVLEVCAVLSDLDRSSPGAMSAMYWDPEMDYVSARCGSSGLWTCRVFPSMMF</sequence>
<proteinExistence type="predicted"/>
<reference evidence="2" key="1">
    <citation type="journal article" date="2018" name="Genome Biol. Evol.">
        <title>Genomics and development of Lentinus tigrinus, a white-rot wood-decaying mushroom with dimorphic fruiting bodies.</title>
        <authorList>
            <person name="Wu B."/>
            <person name="Xu Z."/>
            <person name="Knudson A."/>
            <person name="Carlson A."/>
            <person name="Chen N."/>
            <person name="Kovaka S."/>
            <person name="LaButti K."/>
            <person name="Lipzen A."/>
            <person name="Pennachio C."/>
            <person name="Riley R."/>
            <person name="Schakwitz W."/>
            <person name="Umezawa K."/>
            <person name="Ohm R.A."/>
            <person name="Grigoriev I.V."/>
            <person name="Nagy L.G."/>
            <person name="Gibbons J."/>
            <person name="Hibbett D."/>
        </authorList>
    </citation>
    <scope>NUCLEOTIDE SEQUENCE [LARGE SCALE GENOMIC DNA]</scope>
    <source>
        <strain evidence="2">ALCF2SS1-6</strain>
    </source>
</reference>
<dbReference type="Proteomes" id="UP000313359">
    <property type="component" value="Unassembled WGS sequence"/>
</dbReference>
<evidence type="ECO:0000313" key="2">
    <source>
        <dbReference type="EMBL" id="RPD62179.1"/>
    </source>
</evidence>
<accession>A0A5C2SG86</accession>
<name>A0A5C2SG86_9APHY</name>
<protein>
    <submittedName>
        <fullName evidence="2">Uncharacterized protein</fullName>
    </submittedName>
</protein>
<dbReference type="AlphaFoldDB" id="A0A5C2SG86"/>
<feature type="region of interest" description="Disordered" evidence="1">
    <location>
        <begin position="1"/>
        <end position="78"/>
    </location>
</feature>
<dbReference type="OrthoDB" id="2757160at2759"/>
<evidence type="ECO:0000313" key="3">
    <source>
        <dbReference type="Proteomes" id="UP000313359"/>
    </source>
</evidence>
<feature type="region of interest" description="Disordered" evidence="1">
    <location>
        <begin position="93"/>
        <end position="211"/>
    </location>
</feature>
<feature type="compositionally biased region" description="Low complexity" evidence="1">
    <location>
        <begin position="54"/>
        <end position="70"/>
    </location>
</feature>
<gene>
    <name evidence="2" type="ORF">L227DRAFT_562589</name>
</gene>
<keyword evidence="3" id="KW-1185">Reference proteome</keyword>
<organism evidence="2 3">
    <name type="scientific">Lentinus tigrinus ALCF2SS1-6</name>
    <dbReference type="NCBI Taxonomy" id="1328759"/>
    <lineage>
        <taxon>Eukaryota</taxon>
        <taxon>Fungi</taxon>
        <taxon>Dikarya</taxon>
        <taxon>Basidiomycota</taxon>
        <taxon>Agaricomycotina</taxon>
        <taxon>Agaricomycetes</taxon>
        <taxon>Polyporales</taxon>
        <taxon>Polyporaceae</taxon>
        <taxon>Lentinus</taxon>
    </lineage>
</organism>
<feature type="compositionally biased region" description="Polar residues" evidence="1">
    <location>
        <begin position="15"/>
        <end position="24"/>
    </location>
</feature>